<comment type="caution">
    <text evidence="1">The sequence shown here is derived from an EMBL/GenBank/DDBJ whole genome shotgun (WGS) entry which is preliminary data.</text>
</comment>
<proteinExistence type="predicted"/>
<accession>A0A6G0WC73</accession>
<gene>
    <name evidence="1" type="ORF">FWK35_00026098</name>
</gene>
<dbReference type="AlphaFoldDB" id="A0A6G0WC73"/>
<evidence type="ECO:0000313" key="2">
    <source>
        <dbReference type="Proteomes" id="UP000478052"/>
    </source>
</evidence>
<sequence length="88" mass="10432">IDEHNILTFKINSLREAAGHNNIAESQGYQRCHCKTKCQDNRCACRADKKLCNSKCHSTIVVYHVKINKIYLYNNNTWFCRFKLYFNQ</sequence>
<keyword evidence="2" id="KW-1185">Reference proteome</keyword>
<organism evidence="1 2">
    <name type="scientific">Aphis craccivora</name>
    <name type="common">Cowpea aphid</name>
    <dbReference type="NCBI Taxonomy" id="307492"/>
    <lineage>
        <taxon>Eukaryota</taxon>
        <taxon>Metazoa</taxon>
        <taxon>Ecdysozoa</taxon>
        <taxon>Arthropoda</taxon>
        <taxon>Hexapoda</taxon>
        <taxon>Insecta</taxon>
        <taxon>Pterygota</taxon>
        <taxon>Neoptera</taxon>
        <taxon>Paraneoptera</taxon>
        <taxon>Hemiptera</taxon>
        <taxon>Sternorrhyncha</taxon>
        <taxon>Aphidomorpha</taxon>
        <taxon>Aphidoidea</taxon>
        <taxon>Aphididae</taxon>
        <taxon>Aphidini</taxon>
        <taxon>Aphis</taxon>
        <taxon>Aphis</taxon>
    </lineage>
</organism>
<reference evidence="1 2" key="1">
    <citation type="submission" date="2019-08" db="EMBL/GenBank/DDBJ databases">
        <title>Whole genome of Aphis craccivora.</title>
        <authorList>
            <person name="Voronova N.V."/>
            <person name="Shulinski R.S."/>
            <person name="Bandarenka Y.V."/>
            <person name="Zhorov D.G."/>
            <person name="Warner D."/>
        </authorList>
    </citation>
    <scope>NUCLEOTIDE SEQUENCE [LARGE SCALE GENOMIC DNA]</scope>
    <source>
        <strain evidence="1">180601</strain>
        <tissue evidence="1">Whole Body</tissue>
    </source>
</reference>
<feature type="non-terminal residue" evidence="1">
    <location>
        <position position="1"/>
    </location>
</feature>
<name>A0A6G0WC73_APHCR</name>
<protein>
    <submittedName>
        <fullName evidence="1">KRAB-A domain-containing protein 2</fullName>
    </submittedName>
</protein>
<dbReference type="EMBL" id="VUJU01008856">
    <property type="protein sequence ID" value="KAF0724898.1"/>
    <property type="molecule type" value="Genomic_DNA"/>
</dbReference>
<evidence type="ECO:0000313" key="1">
    <source>
        <dbReference type="EMBL" id="KAF0724898.1"/>
    </source>
</evidence>
<dbReference type="Proteomes" id="UP000478052">
    <property type="component" value="Unassembled WGS sequence"/>
</dbReference>